<dbReference type="NCBIfam" id="NF033516">
    <property type="entry name" value="transpos_IS3"/>
    <property type="match status" value="1"/>
</dbReference>
<reference evidence="2 3" key="1">
    <citation type="journal article" date="2019" name="Environ. Microbiol.">
        <title>Species interactions and distinct microbial communities in high Arctic permafrost affected cryosols are associated with the CH4 and CO2 gas fluxes.</title>
        <authorList>
            <person name="Altshuler I."/>
            <person name="Hamel J."/>
            <person name="Turney S."/>
            <person name="Magnuson E."/>
            <person name="Levesque R."/>
            <person name="Greer C."/>
            <person name="Whyte L.G."/>
        </authorList>
    </citation>
    <scope>NUCLEOTIDE SEQUENCE [LARGE SCALE GENOMIC DNA]</scope>
    <source>
        <strain evidence="2 3">42</strain>
    </source>
</reference>
<accession>A0A502F3E0</accession>
<keyword evidence="3" id="KW-1185">Reference proteome</keyword>
<protein>
    <submittedName>
        <fullName evidence="2">IS3 family transposase</fullName>
    </submittedName>
</protein>
<proteinExistence type="predicted"/>
<dbReference type="Pfam" id="PF01527">
    <property type="entry name" value="HTH_Tnp_1"/>
    <property type="match status" value="1"/>
</dbReference>
<dbReference type="AlphaFoldDB" id="A0A502F3E0"/>
<dbReference type="GO" id="GO:0004803">
    <property type="term" value="F:transposase activity"/>
    <property type="evidence" value="ECO:0007669"/>
    <property type="project" value="InterPro"/>
</dbReference>
<evidence type="ECO:0000259" key="1">
    <source>
        <dbReference type="PROSITE" id="PS50994"/>
    </source>
</evidence>
<evidence type="ECO:0000313" key="2">
    <source>
        <dbReference type="EMBL" id="TPG44543.1"/>
    </source>
</evidence>
<dbReference type="Proteomes" id="UP000319700">
    <property type="component" value="Unassembled WGS sequence"/>
</dbReference>
<evidence type="ECO:0000313" key="3">
    <source>
        <dbReference type="Proteomes" id="UP000319700"/>
    </source>
</evidence>
<sequence>MIKYERNFKVNAVKLSYERGKGQLAFLARELGIAPSYLYKWRQDFEKFGTGSFSGCGHPNLTPEQAVIRELERKIKDSKISLQILKRGTKYVSQGKIMTKNFIENNKSEFSIAKMLAVLEVSETTYYRTKKQELTDTETRVILLKQEITSIYYEFKRRYGCFKITRELQSRGFKIKNSSVKKYMRMLGLRRKIKRKFKVTTDSFHNHYVFPNALNRQFTVTEPAKAWVSDITYIQTIKGFMYLTIVMDLFDRKIIGWNLSTKMSTKATTLPAWEMAVNNRKITKELIFHSDRGVQYANKLFTDTLNSSKFVRRSMSRRENHTDNAVCESFFTFFKAEMLVGNKLLSRKQMRVEVYEYIENWYNKKRRHSFLGYKTIEEFDKAYLG</sequence>
<dbReference type="SUPFAM" id="SSF53098">
    <property type="entry name" value="Ribonuclease H-like"/>
    <property type="match status" value="1"/>
</dbReference>
<dbReference type="PANTHER" id="PTHR46889:SF5">
    <property type="entry name" value="INTEGRASE PROTEIN"/>
    <property type="match status" value="1"/>
</dbReference>
<organism evidence="2 3">
    <name type="scientific">Flavobacterium pectinovorum</name>
    <dbReference type="NCBI Taxonomy" id="29533"/>
    <lineage>
        <taxon>Bacteria</taxon>
        <taxon>Pseudomonadati</taxon>
        <taxon>Bacteroidota</taxon>
        <taxon>Flavobacteriia</taxon>
        <taxon>Flavobacteriales</taxon>
        <taxon>Flavobacteriaceae</taxon>
        <taxon>Flavobacterium</taxon>
    </lineage>
</organism>
<dbReference type="Pfam" id="PF13276">
    <property type="entry name" value="HTH_21"/>
    <property type="match status" value="1"/>
</dbReference>
<dbReference type="InterPro" id="IPR050900">
    <property type="entry name" value="Transposase_IS3/IS150/IS904"/>
</dbReference>
<dbReference type="InterPro" id="IPR012337">
    <property type="entry name" value="RNaseH-like_sf"/>
</dbReference>
<dbReference type="GO" id="GO:0006313">
    <property type="term" value="P:DNA transposition"/>
    <property type="evidence" value="ECO:0007669"/>
    <property type="project" value="InterPro"/>
</dbReference>
<dbReference type="PROSITE" id="PS50994">
    <property type="entry name" value="INTEGRASE"/>
    <property type="match status" value="1"/>
</dbReference>
<dbReference type="InterPro" id="IPR036397">
    <property type="entry name" value="RNaseH_sf"/>
</dbReference>
<dbReference type="InterPro" id="IPR025948">
    <property type="entry name" value="HTH-like_dom"/>
</dbReference>
<dbReference type="Pfam" id="PF00665">
    <property type="entry name" value="rve"/>
    <property type="match status" value="1"/>
</dbReference>
<dbReference type="PANTHER" id="PTHR46889">
    <property type="entry name" value="TRANSPOSASE INSF FOR INSERTION SEQUENCE IS3B-RELATED"/>
    <property type="match status" value="1"/>
</dbReference>
<dbReference type="InterPro" id="IPR002514">
    <property type="entry name" value="Transposase_8"/>
</dbReference>
<dbReference type="InterPro" id="IPR009057">
    <property type="entry name" value="Homeodomain-like_sf"/>
</dbReference>
<dbReference type="RefSeq" id="WP_140503766.1">
    <property type="nucleotide sequence ID" value="NZ_RCZH01000002.1"/>
</dbReference>
<dbReference type="GO" id="GO:0003677">
    <property type="term" value="F:DNA binding"/>
    <property type="evidence" value="ECO:0007669"/>
    <property type="project" value="InterPro"/>
</dbReference>
<name>A0A502F3E0_9FLAO</name>
<dbReference type="OrthoDB" id="9815231at2"/>
<dbReference type="GO" id="GO:0015074">
    <property type="term" value="P:DNA integration"/>
    <property type="evidence" value="ECO:0007669"/>
    <property type="project" value="InterPro"/>
</dbReference>
<gene>
    <name evidence="2" type="ORF">EAH81_03455</name>
</gene>
<dbReference type="InterPro" id="IPR001584">
    <property type="entry name" value="Integrase_cat-core"/>
</dbReference>
<comment type="caution">
    <text evidence="2">The sequence shown here is derived from an EMBL/GenBank/DDBJ whole genome shotgun (WGS) entry which is preliminary data.</text>
</comment>
<dbReference type="EMBL" id="RCZH01000002">
    <property type="protein sequence ID" value="TPG44543.1"/>
    <property type="molecule type" value="Genomic_DNA"/>
</dbReference>
<dbReference type="Pfam" id="PF13333">
    <property type="entry name" value="rve_2"/>
    <property type="match status" value="1"/>
</dbReference>
<dbReference type="SUPFAM" id="SSF46689">
    <property type="entry name" value="Homeodomain-like"/>
    <property type="match status" value="1"/>
</dbReference>
<feature type="domain" description="Integrase catalytic" evidence="1">
    <location>
        <begin position="219"/>
        <end position="383"/>
    </location>
</feature>
<dbReference type="InterPro" id="IPR048020">
    <property type="entry name" value="Transpos_IS3"/>
</dbReference>
<dbReference type="Gene3D" id="3.30.420.10">
    <property type="entry name" value="Ribonuclease H-like superfamily/Ribonuclease H"/>
    <property type="match status" value="1"/>
</dbReference>